<evidence type="ECO:0000313" key="4">
    <source>
        <dbReference type="EMBL" id="RBP44209.1"/>
    </source>
</evidence>
<feature type="region of interest" description="Disordered" evidence="1">
    <location>
        <begin position="296"/>
        <end position="344"/>
    </location>
</feature>
<evidence type="ECO:0000313" key="5">
    <source>
        <dbReference type="Proteomes" id="UP000253426"/>
    </source>
</evidence>
<feature type="compositionally biased region" description="Low complexity" evidence="1">
    <location>
        <begin position="329"/>
        <end position="344"/>
    </location>
</feature>
<dbReference type="InterPro" id="IPR029062">
    <property type="entry name" value="Class_I_gatase-like"/>
</dbReference>
<dbReference type="SUPFAM" id="SSF52317">
    <property type="entry name" value="Class I glutamine amidotransferase-like"/>
    <property type="match status" value="1"/>
</dbReference>
<keyword evidence="5" id="KW-1185">Reference proteome</keyword>
<sequence length="344" mass="37126">MTRASFFRVSLFPLLTAAVALVTPLCPSPSFAQAPAKTKIVLIAGVKSHPSGQHEFRAGGTLLTRALNEQSGLPVNVVLVTEGWPKDETVFDGAKAVICYADGGGKHPFVGHLDKVDALAKAGVGIMCMHYGVEVVPDQAGKEFTRWIGGYYAGGYSVNPHWDADTEAAKDHPVGRGVNPVKVNDEWYFRMRFPEPPVHSTLLKATPTRAIIKRYIHWNDGADPELGKPQSLMWGMQRPDGGRGVGFTGGHWHRNWAIDDFRKVVLNAIVWTAGLEVPEGGVKSLPITEAQLNENLDEKTPMVQVKLPSPEDFNTPTAEPVGNRGPGVKPAAPAKPATAPAKQP</sequence>
<gene>
    <name evidence="4" type="ORF">DES53_10428</name>
</gene>
<dbReference type="Gene3D" id="3.40.50.880">
    <property type="match status" value="1"/>
</dbReference>
<accession>A0A366HM38</accession>
<evidence type="ECO:0000256" key="1">
    <source>
        <dbReference type="SAM" id="MobiDB-lite"/>
    </source>
</evidence>
<protein>
    <submittedName>
        <fullName evidence="4">Trehalose utilization protein</fullName>
    </submittedName>
</protein>
<organism evidence="4 5">
    <name type="scientific">Roseimicrobium gellanilyticum</name>
    <dbReference type="NCBI Taxonomy" id="748857"/>
    <lineage>
        <taxon>Bacteria</taxon>
        <taxon>Pseudomonadati</taxon>
        <taxon>Verrucomicrobiota</taxon>
        <taxon>Verrucomicrobiia</taxon>
        <taxon>Verrucomicrobiales</taxon>
        <taxon>Verrucomicrobiaceae</taxon>
        <taxon>Roseimicrobium</taxon>
    </lineage>
</organism>
<dbReference type="Pfam" id="PF06283">
    <property type="entry name" value="ThuA"/>
    <property type="match status" value="1"/>
</dbReference>
<dbReference type="RefSeq" id="WP_113958635.1">
    <property type="nucleotide sequence ID" value="NZ_QNRR01000004.1"/>
</dbReference>
<feature type="domain" description="ThuA-like" evidence="3">
    <location>
        <begin position="114"/>
        <end position="272"/>
    </location>
</feature>
<name>A0A366HM38_9BACT</name>
<dbReference type="OrthoDB" id="186156at2"/>
<reference evidence="4 5" key="1">
    <citation type="submission" date="2018-06" db="EMBL/GenBank/DDBJ databases">
        <title>Genomic Encyclopedia of Type Strains, Phase IV (KMG-IV): sequencing the most valuable type-strain genomes for metagenomic binning, comparative biology and taxonomic classification.</title>
        <authorList>
            <person name="Goeker M."/>
        </authorList>
    </citation>
    <scope>NUCLEOTIDE SEQUENCE [LARGE SCALE GENOMIC DNA]</scope>
    <source>
        <strain evidence="4 5">DSM 25532</strain>
    </source>
</reference>
<dbReference type="InterPro" id="IPR029010">
    <property type="entry name" value="ThuA-like"/>
</dbReference>
<dbReference type="Proteomes" id="UP000253426">
    <property type="component" value="Unassembled WGS sequence"/>
</dbReference>
<dbReference type="AlphaFoldDB" id="A0A366HM38"/>
<feature type="signal peptide" evidence="2">
    <location>
        <begin position="1"/>
        <end position="32"/>
    </location>
</feature>
<evidence type="ECO:0000259" key="3">
    <source>
        <dbReference type="Pfam" id="PF06283"/>
    </source>
</evidence>
<dbReference type="EMBL" id="QNRR01000004">
    <property type="protein sequence ID" value="RBP44209.1"/>
    <property type="molecule type" value="Genomic_DNA"/>
</dbReference>
<evidence type="ECO:0000256" key="2">
    <source>
        <dbReference type="SAM" id="SignalP"/>
    </source>
</evidence>
<proteinExistence type="predicted"/>
<feature type="chain" id="PRO_5016629515" evidence="2">
    <location>
        <begin position="33"/>
        <end position="344"/>
    </location>
</feature>
<comment type="caution">
    <text evidence="4">The sequence shown here is derived from an EMBL/GenBank/DDBJ whole genome shotgun (WGS) entry which is preliminary data.</text>
</comment>
<keyword evidence="2" id="KW-0732">Signal</keyword>